<proteinExistence type="predicted"/>
<name>A0AAX4NH33_9ARCH</name>
<keyword evidence="2" id="KW-1185">Reference proteome</keyword>
<sequence length="60" mass="6886">MLYIEPEAGIRPVLDFIAKSEKSLSSNCYLIYDPNVMTGIRRAVDRKVKVRIILDGKPYE</sequence>
<accession>A0AAX4NH33</accession>
<gene>
    <name evidence="1" type="ORF">OXIME_000724</name>
</gene>
<evidence type="ECO:0000313" key="2">
    <source>
        <dbReference type="Proteomes" id="UP001451606"/>
    </source>
</evidence>
<dbReference type="KEGG" id="omr:OXIME_000724"/>
<dbReference type="Gene3D" id="3.30.870.10">
    <property type="entry name" value="Endonuclease Chain A"/>
    <property type="match status" value="1"/>
</dbReference>
<dbReference type="Proteomes" id="UP001451606">
    <property type="component" value="Chromosome"/>
</dbReference>
<reference evidence="1 2" key="1">
    <citation type="submission" date="2023-09" db="EMBL/GenBank/DDBJ databases">
        <authorList>
            <person name="Golyshina O.V."/>
            <person name="Lunev E.A."/>
            <person name="Bargiela R."/>
            <person name="Gaines M.C."/>
            <person name="Daum B."/>
            <person name="Bale N.J."/>
            <person name="Koenen M."/>
            <person name="Sinninghe Damst J.S."/>
            <person name="Yakimov M."/>
            <person name="Golyshin P.N."/>
        </authorList>
    </citation>
    <scope>NUCLEOTIDE SEQUENCE [LARGE SCALE GENOMIC DNA]</scope>
    <source>
        <strain evidence="1 2">M1</strain>
    </source>
</reference>
<dbReference type="AlphaFoldDB" id="A0AAX4NH33"/>
<evidence type="ECO:0008006" key="3">
    <source>
        <dbReference type="Google" id="ProtNLM"/>
    </source>
</evidence>
<protein>
    <recommendedName>
        <fullName evidence="3">Phospholipase D-like domain-containing protein</fullName>
    </recommendedName>
</protein>
<dbReference type="EMBL" id="CP133772">
    <property type="protein sequence ID" value="WYY00167.1"/>
    <property type="molecule type" value="Genomic_DNA"/>
</dbReference>
<dbReference type="SUPFAM" id="SSF56024">
    <property type="entry name" value="Phospholipase D/nuclease"/>
    <property type="match status" value="1"/>
</dbReference>
<dbReference type="GeneID" id="95967454"/>
<dbReference type="RefSeq" id="WP_393972116.1">
    <property type="nucleotide sequence ID" value="NZ_CP133772.1"/>
</dbReference>
<evidence type="ECO:0000313" key="1">
    <source>
        <dbReference type="EMBL" id="WYY00167.1"/>
    </source>
</evidence>
<organism evidence="1 2">
    <name type="scientific">Oxyplasma meridianum</name>
    <dbReference type="NCBI Taxonomy" id="3073602"/>
    <lineage>
        <taxon>Archaea</taxon>
        <taxon>Methanobacteriati</taxon>
        <taxon>Thermoplasmatota</taxon>
        <taxon>Thermoplasmata</taxon>
        <taxon>Thermoplasmatales</taxon>
        <taxon>Thermoplasmataceae</taxon>
        <taxon>Oxyplasma</taxon>
    </lineage>
</organism>